<proteinExistence type="predicted"/>
<dbReference type="InterPro" id="IPR012939">
    <property type="entry name" value="Glyco_hydro_92"/>
</dbReference>
<dbReference type="PROSITE" id="PS50022">
    <property type="entry name" value="FA58C_3"/>
    <property type="match status" value="1"/>
</dbReference>
<sequence length="1289" mass="139543">MTAIQVPQATATASPTAAAPTTPTDHFSSSFERGDPQPDWRNTVDTTPDGRKRAAGVDGNDTRGIPGNVSDSVTDVRASGENAGSGEVKENLVDGESTTKWLTFEKAGAWLEFDLDEPVAAVRYALTSANDAPGRDPRDWVLQGSRDGKDWTPLDTRKGETFDKRFQTREFTFTNTTPYAHYRLDLTRNSGEDITQLAEVQLAPFYTGPPPPSDMRSYVDGGPKGSPTAKARAGFSGRRALRYGGVHQATGRAYSYNKLFSVSLRVTPRTVLSYKVFPSMPEVDLRYPATHVSLDLVFTDGTYLSDLGAVDQHGAPLSPRGQADSRTLYANQWNNKESRIGAVAAGKTVARVLVAYDSPAGPAPFRGWLDDVSLAPAPAEKPLAHLADYAVTTRGTHSSASFSRGNTFPATAVPHGFNFWTPVTNAGAMDWLYQYAAANNADNLPTVQAFSTSHQPSPWMGDRQTFQVMPALAPGSGPPDTSRTARALPFHHANETARPHYYGVTFDNGLKTEIAPTDHAAIMRFTYPGESGGESSGDSGADRAPRAPDNAALILDNVRNQGGLTLDPETRSFTAYSDVRSGLSVGAGRMFVYGVLDAPVTASGKPGSDAGSGTTGYLRLAPGRDRTVTLRIATSLIGTEQAKANLEQEIPEGTSFGRVHDRARAAWDALLGRVEVEGASRDQLTTLYSSLYRLYLYPNSGSENTGTRARPRRRYASPFSRPEGENTPTRTGARIADGEVYVNNGFWDTYRTTWPAYSLLTPQQAGRLVDGFVQQYKDGGWISRWSSPGYADLMTGTSSDVAFADAYAKGVSFDAEAAYEAALKNATVVPTQPGVGRKGMETSPFLGWTSTTTREGMSWALEGYLNDYGLATMGKALYERTHKARYRDESAYFLNRARNYVKLFDPAVGFFQGRNADGSRRLPPGRYDPRVWGNDNTETNGWNFAFHAPQDTRGLAGLYGGREGLAGKLDQFFGTPETGAPEFAGSYGGVIHEMTEARDVRMGMYGHSNQVSHHIAYLYDAAGQPWKTQEKVREVLSRLYLGSEIGQGYPGDDDNGEMSAWYLFSALGFYPLVMGGGEYAIGSPLFRKATLHLEGGRDVVVKAPRNSARNVYVQGLRVNGKAWRSTALPHAVLAKGATLEFDMGPQPSSWGSGRDDGPVSISKDFTAPVPDADLTAPGASPLTDDTSVTDVSFSTALLQVPSGGRVTSYTLTSADRAKAPDGWVLEGSRDGTGEWTEVDRRTGEAFSWDRQTRVFSVARPGAYRHYRLRTADGGDHVLAEIELLGARSA</sequence>
<dbReference type="EMBL" id="RBAM01000005">
    <property type="protein sequence ID" value="RKN72709.1"/>
    <property type="molecule type" value="Genomic_DNA"/>
</dbReference>
<keyword evidence="3" id="KW-0378">Hydrolase</keyword>
<accession>A0A3B0BKA8</accession>
<dbReference type="Gene3D" id="2.60.120.260">
    <property type="entry name" value="Galactose-binding domain-like"/>
    <property type="match status" value="2"/>
</dbReference>
<dbReference type="Gene3D" id="1.20.1050.60">
    <property type="entry name" value="alpha-1,2-mannosidase"/>
    <property type="match status" value="1"/>
</dbReference>
<dbReference type="NCBIfam" id="TIGR01180">
    <property type="entry name" value="aman2_put"/>
    <property type="match status" value="1"/>
</dbReference>
<organism evidence="3 4">
    <name type="scientific">Streptomyces klenkii</name>
    <dbReference type="NCBI Taxonomy" id="1420899"/>
    <lineage>
        <taxon>Bacteria</taxon>
        <taxon>Bacillati</taxon>
        <taxon>Actinomycetota</taxon>
        <taxon>Actinomycetes</taxon>
        <taxon>Kitasatosporales</taxon>
        <taxon>Streptomycetaceae</taxon>
        <taxon>Streptomyces</taxon>
    </lineage>
</organism>
<dbReference type="GO" id="GO:0006516">
    <property type="term" value="P:glycoprotein catabolic process"/>
    <property type="evidence" value="ECO:0007669"/>
    <property type="project" value="TreeGrafter"/>
</dbReference>
<dbReference type="Pfam" id="PF17678">
    <property type="entry name" value="Glyco_hydro_92N"/>
    <property type="match status" value="1"/>
</dbReference>
<dbReference type="SUPFAM" id="SSF49785">
    <property type="entry name" value="Galactose-binding domain-like"/>
    <property type="match status" value="1"/>
</dbReference>
<protein>
    <submittedName>
        <fullName evidence="3">Glycoside hydrolase family 92 protein</fullName>
    </submittedName>
</protein>
<dbReference type="SUPFAM" id="SSF48208">
    <property type="entry name" value="Six-hairpin glycosidases"/>
    <property type="match status" value="1"/>
</dbReference>
<dbReference type="InterPro" id="IPR008979">
    <property type="entry name" value="Galactose-bd-like_sf"/>
</dbReference>
<dbReference type="Pfam" id="PF00754">
    <property type="entry name" value="F5_F8_type_C"/>
    <property type="match status" value="1"/>
</dbReference>
<dbReference type="GO" id="GO:0005975">
    <property type="term" value="P:carbohydrate metabolic process"/>
    <property type="evidence" value="ECO:0007669"/>
    <property type="project" value="InterPro"/>
</dbReference>
<dbReference type="FunFam" id="3.30.2080.10:FF:000001">
    <property type="entry name" value="Alpha-1,2-mannosidase subfamily"/>
    <property type="match status" value="1"/>
</dbReference>
<gene>
    <name evidence="3" type="ORF">D7231_14650</name>
</gene>
<dbReference type="InterPro" id="IPR008928">
    <property type="entry name" value="6-hairpin_glycosidase_sf"/>
</dbReference>
<feature type="compositionally biased region" description="Low complexity" evidence="1">
    <location>
        <begin position="9"/>
        <end position="24"/>
    </location>
</feature>
<feature type="region of interest" description="Disordered" evidence="1">
    <location>
        <begin position="527"/>
        <end position="547"/>
    </location>
</feature>
<dbReference type="InterPro" id="IPR005887">
    <property type="entry name" value="GH92_a_mannosidase_put"/>
</dbReference>
<dbReference type="OrthoDB" id="9804511at2"/>
<feature type="region of interest" description="Disordered" evidence="1">
    <location>
        <begin position="1"/>
        <end position="88"/>
    </location>
</feature>
<dbReference type="InterPro" id="IPR000421">
    <property type="entry name" value="FA58C"/>
</dbReference>
<keyword evidence="4" id="KW-1185">Reference proteome</keyword>
<evidence type="ECO:0000259" key="2">
    <source>
        <dbReference type="PROSITE" id="PS50022"/>
    </source>
</evidence>
<dbReference type="PANTHER" id="PTHR12143:SF43">
    <property type="entry name" value="PUTATIVE-RELATED"/>
    <property type="match status" value="1"/>
</dbReference>
<name>A0A3B0BKA8_9ACTN</name>
<dbReference type="Proteomes" id="UP000270343">
    <property type="component" value="Unassembled WGS sequence"/>
</dbReference>
<dbReference type="Pfam" id="PF07971">
    <property type="entry name" value="Glyco_hydro_92"/>
    <property type="match status" value="1"/>
</dbReference>
<evidence type="ECO:0000313" key="3">
    <source>
        <dbReference type="EMBL" id="RKN72709.1"/>
    </source>
</evidence>
<comment type="caution">
    <text evidence="3">The sequence shown here is derived from an EMBL/GenBank/DDBJ whole genome shotgun (WGS) entry which is preliminary data.</text>
</comment>
<dbReference type="Gene3D" id="1.20.1610.10">
    <property type="entry name" value="alpha-1,2-mannosidases domains"/>
    <property type="match status" value="1"/>
</dbReference>
<dbReference type="GO" id="GO:0000224">
    <property type="term" value="F:peptide-N4-(N-acetyl-beta-glucosaminyl)asparagine amidase activity"/>
    <property type="evidence" value="ECO:0007669"/>
    <property type="project" value="TreeGrafter"/>
</dbReference>
<evidence type="ECO:0000313" key="4">
    <source>
        <dbReference type="Proteomes" id="UP000270343"/>
    </source>
</evidence>
<dbReference type="InterPro" id="IPR014718">
    <property type="entry name" value="GH-type_carb-bd"/>
</dbReference>
<evidence type="ECO:0000256" key="1">
    <source>
        <dbReference type="SAM" id="MobiDB-lite"/>
    </source>
</evidence>
<dbReference type="InterPro" id="IPR050883">
    <property type="entry name" value="PNGase"/>
</dbReference>
<feature type="region of interest" description="Disordered" evidence="1">
    <location>
        <begin position="1144"/>
        <end position="1185"/>
    </location>
</feature>
<feature type="region of interest" description="Disordered" evidence="1">
    <location>
        <begin position="702"/>
        <end position="731"/>
    </location>
</feature>
<feature type="domain" description="F5/8 type C" evidence="2">
    <location>
        <begin position="58"/>
        <end position="163"/>
    </location>
</feature>
<dbReference type="FunFam" id="1.20.1050.60:FF:000001">
    <property type="entry name" value="Putative alpha-1,2-mannosidase"/>
    <property type="match status" value="1"/>
</dbReference>
<dbReference type="GO" id="GO:0005829">
    <property type="term" value="C:cytosol"/>
    <property type="evidence" value="ECO:0007669"/>
    <property type="project" value="TreeGrafter"/>
</dbReference>
<dbReference type="Gene3D" id="3.30.2080.10">
    <property type="entry name" value="GH92 mannosidase domain"/>
    <property type="match status" value="1"/>
</dbReference>
<dbReference type="PANTHER" id="PTHR12143">
    <property type="entry name" value="PEPTIDE N-GLYCANASE PNGASE -RELATED"/>
    <property type="match status" value="1"/>
</dbReference>
<dbReference type="InterPro" id="IPR041371">
    <property type="entry name" value="GH92_N"/>
</dbReference>
<reference evidence="3 4" key="1">
    <citation type="journal article" date="2015" name="Antonie Van Leeuwenhoek">
        <title>Streptomyces klenkii sp. nov., isolated from deep marine sediment.</title>
        <authorList>
            <person name="Veyisoglu A."/>
            <person name="Sahin N."/>
        </authorList>
    </citation>
    <scope>NUCLEOTIDE SEQUENCE [LARGE SCALE GENOMIC DNA]</scope>
    <source>
        <strain evidence="3 4">KCTC 29202</strain>
    </source>
</reference>
<dbReference type="RefSeq" id="WP_120755852.1">
    <property type="nucleotide sequence ID" value="NZ_RBAM01000005.1"/>
</dbReference>
<dbReference type="Gene3D" id="2.70.98.10">
    <property type="match status" value="1"/>
</dbReference>
<dbReference type="GO" id="GO:0030246">
    <property type="term" value="F:carbohydrate binding"/>
    <property type="evidence" value="ECO:0007669"/>
    <property type="project" value="InterPro"/>
</dbReference>